<sequence>MNQRPPEPINGQHYTLTRSERAKRSPFMEAVKAEIAREDANDRVLTSWGIVLICAAMVVTLCVIGGFFLGRLM</sequence>
<evidence type="ECO:0000313" key="3">
    <source>
        <dbReference type="Proteomes" id="UP000757604"/>
    </source>
</evidence>
<evidence type="ECO:0000313" key="2">
    <source>
        <dbReference type="EMBL" id="MBW9062404.1"/>
    </source>
</evidence>
<keyword evidence="1" id="KW-0812">Transmembrane</keyword>
<keyword evidence="1" id="KW-0472">Membrane</keyword>
<name>A0ABS7H5Q6_9HYPH</name>
<keyword evidence="1" id="KW-1133">Transmembrane helix</keyword>
<feature type="transmembrane region" description="Helical" evidence="1">
    <location>
        <begin position="48"/>
        <end position="69"/>
    </location>
</feature>
<proteinExistence type="predicted"/>
<organism evidence="2 3">
    <name type="scientific">Rhizobium herbae</name>
    <dbReference type="NCBI Taxonomy" id="508661"/>
    <lineage>
        <taxon>Bacteria</taxon>
        <taxon>Pseudomonadati</taxon>
        <taxon>Pseudomonadota</taxon>
        <taxon>Alphaproteobacteria</taxon>
        <taxon>Hyphomicrobiales</taxon>
        <taxon>Rhizobiaceae</taxon>
        <taxon>Rhizobium/Agrobacterium group</taxon>
        <taxon>Rhizobium</taxon>
    </lineage>
</organism>
<accession>A0ABS7H5Q6</accession>
<dbReference type="Proteomes" id="UP000757604">
    <property type="component" value="Unassembled WGS sequence"/>
</dbReference>
<reference evidence="2 3" key="1">
    <citation type="journal article" date="2021" name="MBio">
        <title>Poor Competitiveness of Bradyrhizobium in Pigeon Pea Root Colonization in Indian Soils.</title>
        <authorList>
            <person name="Chalasani D."/>
            <person name="Basu A."/>
            <person name="Pullabhotla S.V.S.R.N."/>
            <person name="Jorrin B."/>
            <person name="Neal A.L."/>
            <person name="Poole P.S."/>
            <person name="Podile A.R."/>
            <person name="Tkacz A."/>
        </authorList>
    </citation>
    <scope>NUCLEOTIDE SEQUENCE [LARGE SCALE GENOMIC DNA]</scope>
    <source>
        <strain evidence="2 3">HU44</strain>
    </source>
</reference>
<protein>
    <submittedName>
        <fullName evidence="2">Uncharacterized protein</fullName>
    </submittedName>
</protein>
<gene>
    <name evidence="2" type="ORF">JNB71_03640</name>
</gene>
<keyword evidence="3" id="KW-1185">Reference proteome</keyword>
<dbReference type="EMBL" id="JAEUAO010000001">
    <property type="protein sequence ID" value="MBW9062404.1"/>
    <property type="molecule type" value="Genomic_DNA"/>
</dbReference>
<dbReference type="RefSeq" id="WP_220370459.1">
    <property type="nucleotide sequence ID" value="NZ_JAEUAO010000001.1"/>
</dbReference>
<comment type="caution">
    <text evidence="2">The sequence shown here is derived from an EMBL/GenBank/DDBJ whole genome shotgun (WGS) entry which is preliminary data.</text>
</comment>
<evidence type="ECO:0000256" key="1">
    <source>
        <dbReference type="SAM" id="Phobius"/>
    </source>
</evidence>